<accession>A0AAU7E9A1</accession>
<evidence type="ECO:0000256" key="4">
    <source>
        <dbReference type="ARBA" id="ARBA00022692"/>
    </source>
</evidence>
<comment type="similarity">
    <text evidence="7">Belongs to the binding-protein-dependent transport system permease family.</text>
</comment>
<evidence type="ECO:0000256" key="5">
    <source>
        <dbReference type="ARBA" id="ARBA00022989"/>
    </source>
</evidence>
<evidence type="ECO:0000256" key="3">
    <source>
        <dbReference type="ARBA" id="ARBA00022475"/>
    </source>
</evidence>
<dbReference type="InterPro" id="IPR000515">
    <property type="entry name" value="MetI-like"/>
</dbReference>
<evidence type="ECO:0000259" key="8">
    <source>
        <dbReference type="PROSITE" id="PS50928"/>
    </source>
</evidence>
<keyword evidence="4 7" id="KW-0812">Transmembrane</keyword>
<dbReference type="Gene3D" id="1.10.3720.10">
    <property type="entry name" value="MetI-like"/>
    <property type="match status" value="1"/>
</dbReference>
<evidence type="ECO:0000256" key="7">
    <source>
        <dbReference type="RuleBase" id="RU363032"/>
    </source>
</evidence>
<feature type="transmembrane region" description="Helical" evidence="7">
    <location>
        <begin position="65"/>
        <end position="87"/>
    </location>
</feature>
<feature type="transmembrane region" description="Helical" evidence="7">
    <location>
        <begin position="5"/>
        <end position="24"/>
    </location>
</feature>
<dbReference type="PANTHER" id="PTHR43386">
    <property type="entry name" value="OLIGOPEPTIDE TRANSPORT SYSTEM PERMEASE PROTEIN APPC"/>
    <property type="match status" value="1"/>
</dbReference>
<keyword evidence="3" id="KW-1003">Cell membrane</keyword>
<evidence type="ECO:0000313" key="9">
    <source>
        <dbReference type="EMBL" id="XBJ29429.1"/>
    </source>
</evidence>
<comment type="subcellular location">
    <subcellularLocation>
        <location evidence="1 7">Cell membrane</location>
        <topology evidence="1 7">Multi-pass membrane protein</topology>
    </subcellularLocation>
</comment>
<proteinExistence type="inferred from homology"/>
<dbReference type="Pfam" id="PF00528">
    <property type="entry name" value="BPD_transp_1"/>
    <property type="match status" value="1"/>
</dbReference>
<dbReference type="SUPFAM" id="SSF161098">
    <property type="entry name" value="MetI-like"/>
    <property type="match status" value="1"/>
</dbReference>
<feature type="transmembrane region" description="Helical" evidence="7">
    <location>
        <begin position="154"/>
        <end position="174"/>
    </location>
</feature>
<dbReference type="PANTHER" id="PTHR43386:SF1">
    <property type="entry name" value="D,D-DIPEPTIDE TRANSPORT SYSTEM PERMEASE PROTEIN DDPC-RELATED"/>
    <property type="match status" value="1"/>
</dbReference>
<dbReference type="InterPro" id="IPR035906">
    <property type="entry name" value="MetI-like_sf"/>
</dbReference>
<feature type="domain" description="ABC transmembrane type-1" evidence="8">
    <location>
        <begin position="63"/>
        <end position="250"/>
    </location>
</feature>
<gene>
    <name evidence="9" type="ORF">AAH949_00920</name>
</gene>
<feature type="transmembrane region" description="Helical" evidence="7">
    <location>
        <begin position="180"/>
        <end position="206"/>
    </location>
</feature>
<reference evidence="9" key="1">
    <citation type="submission" date="2024-05" db="EMBL/GenBank/DDBJ databases">
        <title>Campylobacter coli isolated from environmental waters in Slovenia.</title>
        <authorList>
            <person name="Zautner A.E."/>
            <person name="Bunk B."/>
            <person name="Riedel T."/>
            <person name="Sproeer C."/>
        </authorList>
    </citation>
    <scope>NUCLEOTIDE SEQUENCE</scope>
    <source>
        <strain evidence="9">CCS1377</strain>
    </source>
</reference>
<keyword evidence="6 7" id="KW-0472">Membrane</keyword>
<dbReference type="GO" id="GO:0055085">
    <property type="term" value="P:transmembrane transport"/>
    <property type="evidence" value="ECO:0007669"/>
    <property type="project" value="InterPro"/>
</dbReference>
<keyword evidence="5 7" id="KW-1133">Transmembrane helix</keyword>
<evidence type="ECO:0000256" key="6">
    <source>
        <dbReference type="ARBA" id="ARBA00023136"/>
    </source>
</evidence>
<dbReference type="AlphaFoldDB" id="A0AAU7E9A1"/>
<name>A0AAU7E9A1_9BACT</name>
<evidence type="ECO:0000256" key="1">
    <source>
        <dbReference type="ARBA" id="ARBA00004651"/>
    </source>
</evidence>
<feature type="transmembrane region" description="Helical" evidence="7">
    <location>
        <begin position="227"/>
        <end position="250"/>
    </location>
</feature>
<dbReference type="EMBL" id="CP155620">
    <property type="protein sequence ID" value="XBJ29429.1"/>
    <property type="molecule type" value="Genomic_DNA"/>
</dbReference>
<evidence type="ECO:0000256" key="2">
    <source>
        <dbReference type="ARBA" id="ARBA00022448"/>
    </source>
</evidence>
<dbReference type="CDD" id="cd06261">
    <property type="entry name" value="TM_PBP2"/>
    <property type="match status" value="1"/>
</dbReference>
<sequence>MLKNYIYLGIFLSCVVFAICIPLSPHEVDVVDLSNAKISPSWEYFFGSDLLGRDVFTRIGYSFRISLFVGLGASFLALCFAIFYVGLMRIAFREFWLRILDMFLAMPSLLFIMFFQSILAGNIFVMIFVIALGHWAFMAKLLDSKLCYFEKSDFYLAALVLGSSKFRAFFFELLPACFHIFFLLFLLNITHAIAAEATLSFFGLGLDLSEASLGTMLNDASKGIFSGAWWIVVFPIIALLALVLPLLALADNLRKNLGVKI</sequence>
<keyword evidence="2 7" id="KW-0813">Transport</keyword>
<dbReference type="PROSITE" id="PS50928">
    <property type="entry name" value="ABC_TM1"/>
    <property type="match status" value="1"/>
</dbReference>
<dbReference type="GO" id="GO:0005886">
    <property type="term" value="C:plasma membrane"/>
    <property type="evidence" value="ECO:0007669"/>
    <property type="project" value="UniProtKB-SubCell"/>
</dbReference>
<organism evidence="9">
    <name type="scientific">Campylobacter sp. CCS1377</name>
    <dbReference type="NCBI Taxonomy" id="3158229"/>
    <lineage>
        <taxon>Bacteria</taxon>
        <taxon>Pseudomonadati</taxon>
        <taxon>Campylobacterota</taxon>
        <taxon>Epsilonproteobacteria</taxon>
        <taxon>Campylobacterales</taxon>
        <taxon>Campylobacteraceae</taxon>
        <taxon>Campylobacter</taxon>
    </lineage>
</organism>
<dbReference type="InterPro" id="IPR050366">
    <property type="entry name" value="BP-dependent_transpt_permease"/>
</dbReference>
<dbReference type="RefSeq" id="WP_348518695.1">
    <property type="nucleotide sequence ID" value="NZ_CP155620.1"/>
</dbReference>
<protein>
    <submittedName>
        <fullName evidence="9">ABC transporter permease</fullName>
    </submittedName>
</protein>